<evidence type="ECO:0000313" key="1">
    <source>
        <dbReference type="EMBL" id="KAJ5264523.1"/>
    </source>
</evidence>
<sequence>MGCERVWKWLEDGWTGELGPEESLSQDPGTPSGVTYPVGDTAHPWLGPDILFSSASEEGVFAYIKQRFTLDWVGWLELDFTFSMKSVTGTSLFFNRIRFISETNALKGKRPSANLEDIRQDILGSFMKGGWQFIRLVLRVRRDLTLMI</sequence>
<evidence type="ECO:0000313" key="2">
    <source>
        <dbReference type="Proteomes" id="UP001220256"/>
    </source>
</evidence>
<comment type="caution">
    <text evidence="1">The sequence shown here is derived from an EMBL/GenBank/DDBJ whole genome shotgun (WGS) entry which is preliminary data.</text>
</comment>
<protein>
    <submittedName>
        <fullName evidence="1">Uncharacterized protein</fullName>
    </submittedName>
</protein>
<dbReference type="EMBL" id="JAPVEB010000004">
    <property type="protein sequence ID" value="KAJ5264523.1"/>
    <property type="molecule type" value="Genomic_DNA"/>
</dbReference>
<gene>
    <name evidence="1" type="ORF">N7505_007316</name>
</gene>
<name>A0ABQ8WEB1_PENCH</name>
<dbReference type="Proteomes" id="UP001220256">
    <property type="component" value="Unassembled WGS sequence"/>
</dbReference>
<accession>A0ABQ8WEB1</accession>
<reference evidence="1 2" key="1">
    <citation type="journal article" date="2023" name="IMA Fungus">
        <title>Comparative genomic study of the Penicillium genus elucidates a diverse pangenome and 15 lateral gene transfer events.</title>
        <authorList>
            <person name="Petersen C."/>
            <person name="Sorensen T."/>
            <person name="Nielsen M.R."/>
            <person name="Sondergaard T.E."/>
            <person name="Sorensen J.L."/>
            <person name="Fitzpatrick D.A."/>
            <person name="Frisvad J.C."/>
            <person name="Nielsen K.L."/>
        </authorList>
    </citation>
    <scope>NUCLEOTIDE SEQUENCE [LARGE SCALE GENOMIC DNA]</scope>
    <source>
        <strain evidence="1 2">IBT 3361</strain>
    </source>
</reference>
<organism evidence="1 2">
    <name type="scientific">Penicillium chrysogenum</name>
    <name type="common">Penicillium notatum</name>
    <dbReference type="NCBI Taxonomy" id="5076"/>
    <lineage>
        <taxon>Eukaryota</taxon>
        <taxon>Fungi</taxon>
        <taxon>Dikarya</taxon>
        <taxon>Ascomycota</taxon>
        <taxon>Pezizomycotina</taxon>
        <taxon>Eurotiomycetes</taxon>
        <taxon>Eurotiomycetidae</taxon>
        <taxon>Eurotiales</taxon>
        <taxon>Aspergillaceae</taxon>
        <taxon>Penicillium</taxon>
        <taxon>Penicillium chrysogenum species complex</taxon>
    </lineage>
</organism>
<proteinExistence type="predicted"/>
<keyword evidence="2" id="KW-1185">Reference proteome</keyword>